<dbReference type="Proteomes" id="UP001143480">
    <property type="component" value="Unassembled WGS sequence"/>
</dbReference>
<evidence type="ECO:0000313" key="3">
    <source>
        <dbReference type="Proteomes" id="UP001143480"/>
    </source>
</evidence>
<comment type="caution">
    <text evidence="2">The sequence shown here is derived from an EMBL/GenBank/DDBJ whole genome shotgun (WGS) entry which is preliminary data.</text>
</comment>
<keyword evidence="3" id="KW-1185">Reference proteome</keyword>
<protein>
    <recommendedName>
        <fullName evidence="4">Lipoprotein</fullName>
    </recommendedName>
</protein>
<accession>A0A9W6NR38</accession>
<evidence type="ECO:0008006" key="4">
    <source>
        <dbReference type="Google" id="ProtNLM"/>
    </source>
</evidence>
<evidence type="ECO:0000256" key="1">
    <source>
        <dbReference type="SAM" id="SignalP"/>
    </source>
</evidence>
<organism evidence="2 3">
    <name type="scientific">Dactylosporangium matsuzakiense</name>
    <dbReference type="NCBI Taxonomy" id="53360"/>
    <lineage>
        <taxon>Bacteria</taxon>
        <taxon>Bacillati</taxon>
        <taxon>Actinomycetota</taxon>
        <taxon>Actinomycetes</taxon>
        <taxon>Micromonosporales</taxon>
        <taxon>Micromonosporaceae</taxon>
        <taxon>Dactylosporangium</taxon>
    </lineage>
</organism>
<sequence>MRQGFAVLVLALIFGSACTAAPRPLPPPDCPPAARPAHVGPALPVGDGLTAAELGFSRVDRWSFSIGAIVANPSSRAAYRTTVTLRLLDAAGLAVLALPTQTLPVVLPGSRLPVGASIDLPAEVAPAVARVSVELGTTHWVDSEPDNRLFIHYDTVAETDHPDDRARNAEFRLPANMGSGPCRGLSSGSATLVYRNPAGAVIGGETVAYAGDYCAGSHFGEVVSAAYVPLEADRAGTLIAVYCDA</sequence>
<keyword evidence="1" id="KW-0732">Signal</keyword>
<reference evidence="2" key="1">
    <citation type="journal article" date="2014" name="Int. J. Syst. Evol. Microbiol.">
        <title>Complete genome sequence of Corynebacterium casei LMG S-19264T (=DSM 44701T), isolated from a smear-ripened cheese.</title>
        <authorList>
            <consortium name="US DOE Joint Genome Institute (JGI-PGF)"/>
            <person name="Walter F."/>
            <person name="Albersmeier A."/>
            <person name="Kalinowski J."/>
            <person name="Ruckert C."/>
        </authorList>
    </citation>
    <scope>NUCLEOTIDE SEQUENCE</scope>
    <source>
        <strain evidence="2">VKM Ac-1321</strain>
    </source>
</reference>
<evidence type="ECO:0000313" key="2">
    <source>
        <dbReference type="EMBL" id="GLL05998.1"/>
    </source>
</evidence>
<feature type="signal peptide" evidence="1">
    <location>
        <begin position="1"/>
        <end position="20"/>
    </location>
</feature>
<dbReference type="AlphaFoldDB" id="A0A9W6NR38"/>
<gene>
    <name evidence="2" type="ORF">GCM10017581_077460</name>
</gene>
<feature type="chain" id="PRO_5040993014" description="Lipoprotein" evidence="1">
    <location>
        <begin position="21"/>
        <end position="245"/>
    </location>
</feature>
<proteinExistence type="predicted"/>
<dbReference type="RefSeq" id="WP_261961927.1">
    <property type="nucleotide sequence ID" value="NZ_BAAAXA010000001.1"/>
</dbReference>
<reference evidence="2" key="2">
    <citation type="submission" date="2023-01" db="EMBL/GenBank/DDBJ databases">
        <authorList>
            <person name="Sun Q."/>
            <person name="Evtushenko L."/>
        </authorList>
    </citation>
    <scope>NUCLEOTIDE SEQUENCE</scope>
    <source>
        <strain evidence="2">VKM Ac-1321</strain>
    </source>
</reference>
<name>A0A9W6NR38_9ACTN</name>
<dbReference type="PROSITE" id="PS51257">
    <property type="entry name" value="PROKAR_LIPOPROTEIN"/>
    <property type="match status" value="1"/>
</dbReference>
<dbReference type="EMBL" id="BSFP01000066">
    <property type="protein sequence ID" value="GLL05998.1"/>
    <property type="molecule type" value="Genomic_DNA"/>
</dbReference>